<evidence type="ECO:0000256" key="1">
    <source>
        <dbReference type="ARBA" id="ARBA00023125"/>
    </source>
</evidence>
<dbReference type="eggNOG" id="COG1396">
    <property type="taxonomic scope" value="Bacteria"/>
</dbReference>
<evidence type="ECO:0000313" key="4">
    <source>
        <dbReference type="Proteomes" id="UP000030361"/>
    </source>
</evidence>
<evidence type="ECO:0000259" key="2">
    <source>
        <dbReference type="PROSITE" id="PS50943"/>
    </source>
</evidence>
<dbReference type="KEGG" id="lcu:PL11_003755"/>
<dbReference type="InterPro" id="IPR010982">
    <property type="entry name" value="Lambda_DNA-bd_dom_sf"/>
</dbReference>
<dbReference type="AlphaFoldDB" id="A0A1S6QHM0"/>
<keyword evidence="4" id="KW-1185">Reference proteome</keyword>
<dbReference type="OrthoDB" id="9805856at2"/>
<dbReference type="GO" id="GO:0003677">
    <property type="term" value="F:DNA binding"/>
    <property type="evidence" value="ECO:0007669"/>
    <property type="project" value="UniProtKB-KW"/>
</dbReference>
<keyword evidence="1" id="KW-0238">DNA-binding</keyword>
<evidence type="ECO:0000313" key="3">
    <source>
        <dbReference type="EMBL" id="AQW21100.1"/>
    </source>
</evidence>
<dbReference type="InterPro" id="IPR001387">
    <property type="entry name" value="Cro/C1-type_HTH"/>
</dbReference>
<dbReference type="Pfam" id="PF01381">
    <property type="entry name" value="HTH_3"/>
    <property type="match status" value="1"/>
</dbReference>
<dbReference type="SMART" id="SM00530">
    <property type="entry name" value="HTH_XRE"/>
    <property type="match status" value="1"/>
</dbReference>
<dbReference type="PROSITE" id="PS50943">
    <property type="entry name" value="HTH_CROC1"/>
    <property type="match status" value="1"/>
</dbReference>
<organism evidence="3 4">
    <name type="scientific">Lentilactobacillus curieae</name>
    <dbReference type="NCBI Taxonomy" id="1138822"/>
    <lineage>
        <taxon>Bacteria</taxon>
        <taxon>Bacillati</taxon>
        <taxon>Bacillota</taxon>
        <taxon>Bacilli</taxon>
        <taxon>Lactobacillales</taxon>
        <taxon>Lactobacillaceae</taxon>
        <taxon>Lentilactobacillus</taxon>
    </lineage>
</organism>
<dbReference type="PANTHER" id="PTHR46558:SF13">
    <property type="entry name" value="HTH-TYPE TRANSCRIPTIONAL REGULATOR IMMR"/>
    <property type="match status" value="1"/>
</dbReference>
<protein>
    <submittedName>
        <fullName evidence="3">Transcriptional regulator</fullName>
    </submittedName>
</protein>
<reference evidence="3 4" key="1">
    <citation type="journal article" date="2015" name="Genome Announc.">
        <title>Genome Sequence of Lactobacillus curieae CCTCC M 2011381T, a Novel Producer of Gamma-aminobutyric Acid.</title>
        <authorList>
            <person name="Wang Y."/>
            <person name="Wang Y."/>
            <person name="Lang C."/>
            <person name="Wei D."/>
            <person name="Xu P."/>
            <person name="Xie J."/>
        </authorList>
    </citation>
    <scope>NUCLEOTIDE SEQUENCE [LARGE SCALE GENOMIC DNA]</scope>
    <source>
        <strain evidence="3 4">CCTCC M 2011381</strain>
    </source>
</reference>
<name>A0A1S6QHM0_9LACO</name>
<feature type="domain" description="HTH cro/C1-type" evidence="2">
    <location>
        <begin position="8"/>
        <end position="62"/>
    </location>
</feature>
<accession>A0A1S6QHM0</accession>
<dbReference type="RefSeq" id="WP_035166461.1">
    <property type="nucleotide sequence ID" value="NZ_CP018906.1"/>
</dbReference>
<gene>
    <name evidence="3" type="ORF">PL11_003755</name>
</gene>
<sequence length="76" mass="8838">MKSFSNRLKLARKNCGLSQKEVAEAMNISRQSVSRWENNRSYPEINNLVQLSQLYDTSVDELLQKNGWSYLNKVTN</sequence>
<proteinExistence type="predicted"/>
<dbReference type="Proteomes" id="UP000030361">
    <property type="component" value="Chromosome"/>
</dbReference>
<dbReference type="SUPFAM" id="SSF47413">
    <property type="entry name" value="lambda repressor-like DNA-binding domains"/>
    <property type="match status" value="1"/>
</dbReference>
<dbReference type="EMBL" id="CP018906">
    <property type="protein sequence ID" value="AQW21100.1"/>
    <property type="molecule type" value="Genomic_DNA"/>
</dbReference>
<dbReference type="PANTHER" id="PTHR46558">
    <property type="entry name" value="TRACRIPTIONAL REGULATORY PROTEIN-RELATED-RELATED"/>
    <property type="match status" value="1"/>
</dbReference>
<dbReference type="CDD" id="cd00093">
    <property type="entry name" value="HTH_XRE"/>
    <property type="match status" value="1"/>
</dbReference>
<dbReference type="Gene3D" id="1.10.260.40">
    <property type="entry name" value="lambda repressor-like DNA-binding domains"/>
    <property type="match status" value="1"/>
</dbReference>